<proteinExistence type="predicted"/>
<reference evidence="5" key="1">
    <citation type="journal article" date="2017" name="Nat. Commun.">
        <title>The asparagus genome sheds light on the origin and evolution of a young Y chromosome.</title>
        <authorList>
            <person name="Harkess A."/>
            <person name="Zhou J."/>
            <person name="Xu C."/>
            <person name="Bowers J.E."/>
            <person name="Van der Hulst R."/>
            <person name="Ayyampalayam S."/>
            <person name="Mercati F."/>
            <person name="Riccardi P."/>
            <person name="McKain M.R."/>
            <person name="Kakrana A."/>
            <person name="Tang H."/>
            <person name="Ray J."/>
            <person name="Groenendijk J."/>
            <person name="Arikit S."/>
            <person name="Mathioni S.M."/>
            <person name="Nakano M."/>
            <person name="Shan H."/>
            <person name="Telgmann-Rauber A."/>
            <person name="Kanno A."/>
            <person name="Yue Z."/>
            <person name="Chen H."/>
            <person name="Li W."/>
            <person name="Chen Y."/>
            <person name="Xu X."/>
            <person name="Zhang Y."/>
            <person name="Luo S."/>
            <person name="Chen H."/>
            <person name="Gao J."/>
            <person name="Mao Z."/>
            <person name="Pires J.C."/>
            <person name="Luo M."/>
            <person name="Kudrna D."/>
            <person name="Wing R.A."/>
            <person name="Meyers B.C."/>
            <person name="Yi K."/>
            <person name="Kong H."/>
            <person name="Lavrijsen P."/>
            <person name="Sunseri F."/>
            <person name="Falavigna A."/>
            <person name="Ye Y."/>
            <person name="Leebens-Mack J.H."/>
            <person name="Chen G."/>
        </authorList>
    </citation>
    <scope>NUCLEOTIDE SEQUENCE [LARGE SCALE GENOMIC DNA]</scope>
    <source>
        <strain evidence="5">cv. DH0086</strain>
    </source>
</reference>
<keyword evidence="1" id="KW-0479">Metal-binding</keyword>
<feature type="compositionally biased region" description="Basic residues" evidence="2">
    <location>
        <begin position="30"/>
        <end position="40"/>
    </location>
</feature>
<dbReference type="PANTHER" id="PTHR31681:SF3">
    <property type="entry name" value="OS04G0690100 PROTEIN"/>
    <property type="match status" value="1"/>
</dbReference>
<dbReference type="OrthoDB" id="9514740at2759"/>
<dbReference type="SUPFAM" id="SSF56399">
    <property type="entry name" value="ADP-ribosylation"/>
    <property type="match status" value="1"/>
</dbReference>
<dbReference type="AlphaFoldDB" id="A0A5P1FHH6"/>
<keyword evidence="1" id="KW-0862">Zinc</keyword>
<evidence type="ECO:0000256" key="1">
    <source>
        <dbReference type="PROSITE-ProRule" id="PRU00042"/>
    </source>
</evidence>
<dbReference type="Proteomes" id="UP000243459">
    <property type="component" value="Chromosome 2"/>
</dbReference>
<dbReference type="GO" id="GO:0008270">
    <property type="term" value="F:zinc ion binding"/>
    <property type="evidence" value="ECO:0007669"/>
    <property type="project" value="UniProtKB-KW"/>
</dbReference>
<evidence type="ECO:0000256" key="2">
    <source>
        <dbReference type="SAM" id="MobiDB-lite"/>
    </source>
</evidence>
<name>A0A5P1FHH6_ASPOF</name>
<dbReference type="EMBL" id="CM007382">
    <property type="protein sequence ID" value="ONK77514.1"/>
    <property type="molecule type" value="Genomic_DNA"/>
</dbReference>
<keyword evidence="5" id="KW-1185">Reference proteome</keyword>
<protein>
    <recommendedName>
        <fullName evidence="3">C2H2-type domain-containing protein</fullName>
    </recommendedName>
</protein>
<dbReference type="PROSITE" id="PS50157">
    <property type="entry name" value="ZINC_FINGER_C2H2_2"/>
    <property type="match status" value="1"/>
</dbReference>
<gene>
    <name evidence="4" type="ORF">A4U43_C02F7370</name>
</gene>
<dbReference type="PROSITE" id="PS00028">
    <property type="entry name" value="ZINC_FINGER_C2H2_1"/>
    <property type="match status" value="1"/>
</dbReference>
<dbReference type="Gene3D" id="3.90.228.10">
    <property type="match status" value="1"/>
</dbReference>
<evidence type="ECO:0000313" key="4">
    <source>
        <dbReference type="EMBL" id="ONK77514.1"/>
    </source>
</evidence>
<evidence type="ECO:0000313" key="5">
    <source>
        <dbReference type="Proteomes" id="UP000243459"/>
    </source>
</evidence>
<dbReference type="InterPro" id="IPR013087">
    <property type="entry name" value="Znf_C2H2_type"/>
</dbReference>
<dbReference type="OMA" id="NTKITHR"/>
<keyword evidence="1" id="KW-0863">Zinc-finger</keyword>
<dbReference type="Gramene" id="ONK77514">
    <property type="protein sequence ID" value="ONK77514"/>
    <property type="gene ID" value="A4U43_C02F7370"/>
</dbReference>
<feature type="domain" description="C2H2-type" evidence="3">
    <location>
        <begin position="157"/>
        <end position="185"/>
    </location>
</feature>
<organism evidence="4 5">
    <name type="scientific">Asparagus officinalis</name>
    <name type="common">Garden asparagus</name>
    <dbReference type="NCBI Taxonomy" id="4686"/>
    <lineage>
        <taxon>Eukaryota</taxon>
        <taxon>Viridiplantae</taxon>
        <taxon>Streptophyta</taxon>
        <taxon>Embryophyta</taxon>
        <taxon>Tracheophyta</taxon>
        <taxon>Spermatophyta</taxon>
        <taxon>Magnoliopsida</taxon>
        <taxon>Liliopsida</taxon>
        <taxon>Asparagales</taxon>
        <taxon>Asparagaceae</taxon>
        <taxon>Asparagoideae</taxon>
        <taxon>Asparagus</taxon>
    </lineage>
</organism>
<feature type="region of interest" description="Disordered" evidence="2">
    <location>
        <begin position="1"/>
        <end position="40"/>
    </location>
</feature>
<accession>A0A5P1FHH6</accession>
<sequence length="385" mass="42707">MPPPIERSKISKAPIQLSSPLSKSMDSRKPTNRNSRKSHKQGFRSFFSCKYHETAVEVEKKKKKKIVRKIGWSSSLCNSRESSKVMQENCENVEGTSSSSSSFSASSSNNNLSVSITSSSSSSSLGGPFRGMHLRKFSGCYESNGVSKVPSLVSGAFPCSDCGEIFTKSVSLEVHQAVKHAVSELESEGTSCKIVEIIFKSSWLKEKPPTCKIERILKIRHSQKTFTEFESYRDSIKTKANKLTRKHQRCIADGNELLRFYCTSFSCFLGHSGSTGLCISVQSCKLCSIIKDGFKLDELGKIRTMATSGQAHDAAKIEEDGEERAMLVCRVIAGRVKKKNEEGNLEEFDSVSSNIGVYSSLDELLVFHPEAILPCFVIIYRSFQF</sequence>
<evidence type="ECO:0000259" key="3">
    <source>
        <dbReference type="PROSITE" id="PS50157"/>
    </source>
</evidence>
<dbReference type="PANTHER" id="PTHR31681">
    <property type="entry name" value="C2H2-LIKE ZINC FINGER PROTEIN"/>
    <property type="match status" value="1"/>
</dbReference>